<name>A0A6I8QUA4_XENTR</name>
<proteinExistence type="predicted"/>
<dbReference type="Gene3D" id="3.30.500.10">
    <property type="entry name" value="MHC class I-like antigen recognition-like"/>
    <property type="match status" value="1"/>
</dbReference>
<protein>
    <recommendedName>
        <fullName evidence="2">MHC class I-like antigen recognition-like domain-containing protein</fullName>
    </recommendedName>
</protein>
<dbReference type="PANTHER" id="PTHR16675:SF292">
    <property type="entry name" value="MAJOR HISTOCOMPATIBILITY COMPLEX CLASS I-RELATED GENE PROTEIN-LIKE"/>
    <property type="match status" value="1"/>
</dbReference>
<dbReference type="AlphaFoldDB" id="A0A6I8QUA4"/>
<dbReference type="InterPro" id="IPR050208">
    <property type="entry name" value="MHC_class-I_related"/>
</dbReference>
<evidence type="ECO:0000259" key="2">
    <source>
        <dbReference type="Pfam" id="PF00129"/>
    </source>
</evidence>
<reference evidence="3" key="1">
    <citation type="journal article" date="2010" name="Science">
        <title>The genome of the Western clawed frog Xenopus tropicalis.</title>
        <authorList>
            <person name="Hellsten U."/>
            <person name="Harland R.M."/>
            <person name="Gilchrist M.J."/>
            <person name="Hendrix D."/>
            <person name="Jurka J."/>
            <person name="Kapitonov V."/>
            <person name="Ovcharenko I."/>
            <person name="Putnam N.H."/>
            <person name="Shu S."/>
            <person name="Taher L."/>
            <person name="Blitz I.L."/>
            <person name="Blumberg B."/>
            <person name="Dichmann D.S."/>
            <person name="Dubchak I."/>
            <person name="Amaya E."/>
            <person name="Detter J.C."/>
            <person name="Fletcher R."/>
            <person name="Gerhard D.S."/>
            <person name="Goodstein D."/>
            <person name="Graves T."/>
            <person name="Grigoriev I.V."/>
            <person name="Grimwood J."/>
            <person name="Kawashima T."/>
            <person name="Lindquist E."/>
            <person name="Lucas S.M."/>
            <person name="Mead P.E."/>
            <person name="Mitros T."/>
            <person name="Ogino H."/>
            <person name="Ohta Y."/>
            <person name="Poliakov A.V."/>
            <person name="Pollet N."/>
            <person name="Robert J."/>
            <person name="Salamov A."/>
            <person name="Sater A.K."/>
            <person name="Schmutz J."/>
            <person name="Terry A."/>
            <person name="Vize P.D."/>
            <person name="Warren W.C."/>
            <person name="Wells D."/>
            <person name="Wills A."/>
            <person name="Wilson R.K."/>
            <person name="Zimmerman L.B."/>
            <person name="Zorn A.M."/>
            <person name="Grainger R."/>
            <person name="Grammer T."/>
            <person name="Khokha M.K."/>
            <person name="Richardson P.M."/>
            <person name="Rokhsar D.S."/>
        </authorList>
    </citation>
    <scope>NUCLEOTIDE SEQUENCE [LARGE SCALE GENOMIC DNA]</scope>
    <source>
        <strain evidence="3">Nigerian</strain>
    </source>
</reference>
<dbReference type="InterPro" id="IPR011161">
    <property type="entry name" value="MHC_I-like_Ag-recog"/>
</dbReference>
<dbReference type="Pfam" id="PF00129">
    <property type="entry name" value="MHC_I"/>
    <property type="match status" value="1"/>
</dbReference>
<dbReference type="InParanoid" id="A0A6I8QUA4"/>
<accession>A0A6I8QUA4</accession>
<keyword evidence="1" id="KW-0325">Glycoprotein</keyword>
<dbReference type="SUPFAM" id="SSF54452">
    <property type="entry name" value="MHC antigen-recognition domain"/>
    <property type="match status" value="1"/>
</dbReference>
<feature type="domain" description="MHC class I-like antigen recognition-like" evidence="2">
    <location>
        <begin position="8"/>
        <end position="97"/>
    </location>
</feature>
<evidence type="ECO:0000256" key="1">
    <source>
        <dbReference type="ARBA" id="ARBA00023180"/>
    </source>
</evidence>
<dbReference type="InterPro" id="IPR011162">
    <property type="entry name" value="MHC_I/II-like_Ag-recog"/>
</dbReference>
<sequence>MSIFAPLGSHTLQYHISLVSDPGYGVPQFSVVMYIDGLQYGRYNSDTQCAQALAPSLNALSEHIENQIKFAQEYEVRQRHRLNFLMGFFNKTKEDSWKRTSV</sequence>
<organism evidence="3">
    <name type="scientific">Xenopus tropicalis</name>
    <name type="common">Western clawed frog</name>
    <name type="synonym">Silurana tropicalis</name>
    <dbReference type="NCBI Taxonomy" id="8364"/>
    <lineage>
        <taxon>Eukaryota</taxon>
        <taxon>Metazoa</taxon>
        <taxon>Chordata</taxon>
        <taxon>Craniata</taxon>
        <taxon>Vertebrata</taxon>
        <taxon>Euteleostomi</taxon>
        <taxon>Amphibia</taxon>
        <taxon>Batrachia</taxon>
        <taxon>Anura</taxon>
        <taxon>Pipoidea</taxon>
        <taxon>Pipidae</taxon>
        <taxon>Xenopodinae</taxon>
        <taxon>Xenopus</taxon>
        <taxon>Silurana</taxon>
    </lineage>
</organism>
<dbReference type="Ensembl" id="ENSXETT00000081777">
    <property type="protein sequence ID" value="ENSXETP00000073190"/>
    <property type="gene ID" value="ENSXETG00000035173"/>
</dbReference>
<evidence type="ECO:0000313" key="3">
    <source>
        <dbReference type="Ensembl" id="ENSXETP00000073190"/>
    </source>
</evidence>
<dbReference type="PANTHER" id="PTHR16675">
    <property type="entry name" value="MHC CLASS I-RELATED"/>
    <property type="match status" value="1"/>
</dbReference>
<dbReference type="InterPro" id="IPR037055">
    <property type="entry name" value="MHC_I-like_Ag-recog_sf"/>
</dbReference>
<reference evidence="3" key="2">
    <citation type="submission" date="2020-05" db="UniProtKB">
        <authorList>
            <consortium name="Ensembl"/>
        </authorList>
    </citation>
    <scope>IDENTIFICATION</scope>
</reference>